<dbReference type="EMBL" id="UZAN01051797">
    <property type="protein sequence ID" value="VDP89133.1"/>
    <property type="molecule type" value="Genomic_DNA"/>
</dbReference>
<dbReference type="Pfam" id="PF00046">
    <property type="entry name" value="Homeodomain"/>
    <property type="match status" value="1"/>
</dbReference>
<evidence type="ECO:0000313" key="9">
    <source>
        <dbReference type="EMBL" id="VDP89133.1"/>
    </source>
</evidence>
<dbReference type="WBParaSite" id="ECPE_0001196101-mRNA-1">
    <property type="protein sequence ID" value="ECPE_0001196101-mRNA-1"/>
    <property type="gene ID" value="ECPE_0001196101"/>
</dbReference>
<evidence type="ECO:0000256" key="2">
    <source>
        <dbReference type="ARBA" id="ARBA00023125"/>
    </source>
</evidence>
<feature type="DNA-binding region" description="Homeobox" evidence="5">
    <location>
        <begin position="172"/>
        <end position="231"/>
    </location>
</feature>
<dbReference type="OrthoDB" id="6159439at2759"/>
<dbReference type="InterPro" id="IPR009057">
    <property type="entry name" value="Homeodomain-like_sf"/>
</dbReference>
<evidence type="ECO:0000256" key="6">
    <source>
        <dbReference type="RuleBase" id="RU000682"/>
    </source>
</evidence>
<dbReference type="AlphaFoldDB" id="A0A183AY91"/>
<dbReference type="PANTHER" id="PTHR24329:SF543">
    <property type="entry name" value="FI01017P-RELATED"/>
    <property type="match status" value="1"/>
</dbReference>
<keyword evidence="2 5" id="KW-0238">DNA-binding</keyword>
<dbReference type="SMART" id="SM00389">
    <property type="entry name" value="HOX"/>
    <property type="match status" value="1"/>
</dbReference>
<evidence type="ECO:0000256" key="1">
    <source>
        <dbReference type="ARBA" id="ARBA00004123"/>
    </source>
</evidence>
<feature type="compositionally biased region" description="Basic and acidic residues" evidence="7">
    <location>
        <begin position="53"/>
        <end position="77"/>
    </location>
</feature>
<evidence type="ECO:0000256" key="7">
    <source>
        <dbReference type="SAM" id="MobiDB-lite"/>
    </source>
</evidence>
<dbReference type="GO" id="GO:0005634">
    <property type="term" value="C:nucleus"/>
    <property type="evidence" value="ECO:0007669"/>
    <property type="project" value="UniProtKB-SubCell"/>
</dbReference>
<protein>
    <submittedName>
        <fullName evidence="11">Homeobox domain-containing protein</fullName>
    </submittedName>
</protein>
<evidence type="ECO:0000259" key="8">
    <source>
        <dbReference type="PROSITE" id="PS50071"/>
    </source>
</evidence>
<feature type="compositionally biased region" description="Polar residues" evidence="7">
    <location>
        <begin position="138"/>
        <end position="169"/>
    </location>
</feature>
<reference evidence="11" key="1">
    <citation type="submission" date="2016-06" db="UniProtKB">
        <authorList>
            <consortium name="WormBaseParasite"/>
        </authorList>
    </citation>
    <scope>IDENTIFICATION</scope>
</reference>
<dbReference type="InterPro" id="IPR001356">
    <property type="entry name" value="HD"/>
</dbReference>
<sequence length="342" mass="37424">MCLVILCTIDIVFTYSLIHPSFLTSVIHHTEDTDQLPDSFASVSPSSCNARESGSDEFRDRSDHGLFLHSPRERYDHGTGTGPRTLSSLSNPFHSSTTPDDQLSDTPMALTCTKIDRTTDPVQPCSSLSPSQSPRDPTQSSSSTCLISVRSGSGDLNSASRSRIRSSYTGRPRRLRTTFTTYQLHALETAFLFNQYPDVAARDQLASRLNLSDGRVQVWFQNRRAKHRKHERARNVVTMASQVCQGETNPMDIILSNPFPSQRIFSAPLDFTTQTDWSVAVQSLAAQLHSTQSAVPSCTDKDGSGMLLHAPTISTLWSALSDQCLAGAHITSGSHITSSSSS</sequence>
<dbReference type="PANTHER" id="PTHR24329">
    <property type="entry name" value="HOMEOBOX PROTEIN ARISTALESS"/>
    <property type="match status" value="1"/>
</dbReference>
<evidence type="ECO:0000313" key="11">
    <source>
        <dbReference type="WBParaSite" id="ECPE_0001196101-mRNA-1"/>
    </source>
</evidence>
<accession>A0A183AY91</accession>
<keyword evidence="3 5" id="KW-0371">Homeobox</keyword>
<reference evidence="9 10" key="2">
    <citation type="submission" date="2018-11" db="EMBL/GenBank/DDBJ databases">
        <authorList>
            <consortium name="Pathogen Informatics"/>
        </authorList>
    </citation>
    <scope>NUCLEOTIDE SEQUENCE [LARGE SCALE GENOMIC DNA]</scope>
    <source>
        <strain evidence="9 10">Egypt</strain>
    </source>
</reference>
<feature type="compositionally biased region" description="Low complexity" evidence="7">
    <location>
        <begin position="121"/>
        <end position="137"/>
    </location>
</feature>
<dbReference type="SUPFAM" id="SSF46689">
    <property type="entry name" value="Homeodomain-like"/>
    <property type="match status" value="1"/>
</dbReference>
<evidence type="ECO:0000256" key="4">
    <source>
        <dbReference type="ARBA" id="ARBA00023242"/>
    </source>
</evidence>
<dbReference type="PROSITE" id="PS00027">
    <property type="entry name" value="HOMEOBOX_1"/>
    <property type="match status" value="1"/>
</dbReference>
<evidence type="ECO:0000256" key="5">
    <source>
        <dbReference type="PROSITE-ProRule" id="PRU00108"/>
    </source>
</evidence>
<dbReference type="GO" id="GO:0000981">
    <property type="term" value="F:DNA-binding transcription factor activity, RNA polymerase II-specific"/>
    <property type="evidence" value="ECO:0007669"/>
    <property type="project" value="InterPro"/>
</dbReference>
<organism evidence="11">
    <name type="scientific">Echinostoma caproni</name>
    <dbReference type="NCBI Taxonomy" id="27848"/>
    <lineage>
        <taxon>Eukaryota</taxon>
        <taxon>Metazoa</taxon>
        <taxon>Spiralia</taxon>
        <taxon>Lophotrochozoa</taxon>
        <taxon>Platyhelminthes</taxon>
        <taxon>Trematoda</taxon>
        <taxon>Digenea</taxon>
        <taxon>Plagiorchiida</taxon>
        <taxon>Echinostomata</taxon>
        <taxon>Echinostomatoidea</taxon>
        <taxon>Echinostomatidae</taxon>
        <taxon>Echinostoma</taxon>
    </lineage>
</organism>
<dbReference type="GO" id="GO:0000977">
    <property type="term" value="F:RNA polymerase II transcription regulatory region sequence-specific DNA binding"/>
    <property type="evidence" value="ECO:0007669"/>
    <property type="project" value="TreeGrafter"/>
</dbReference>
<dbReference type="Proteomes" id="UP000272942">
    <property type="component" value="Unassembled WGS sequence"/>
</dbReference>
<feature type="region of interest" description="Disordered" evidence="7">
    <location>
        <begin position="38"/>
        <end position="169"/>
    </location>
</feature>
<name>A0A183AY91_9TREM</name>
<feature type="domain" description="Homeobox" evidence="8">
    <location>
        <begin position="170"/>
        <end position="230"/>
    </location>
</feature>
<evidence type="ECO:0000256" key="3">
    <source>
        <dbReference type="ARBA" id="ARBA00023155"/>
    </source>
</evidence>
<keyword evidence="4 5" id="KW-0539">Nucleus</keyword>
<feature type="compositionally biased region" description="Polar residues" evidence="7">
    <location>
        <begin position="82"/>
        <end position="105"/>
    </location>
</feature>
<dbReference type="InterPro" id="IPR050649">
    <property type="entry name" value="Paired_Homeobox_TFs"/>
</dbReference>
<gene>
    <name evidence="9" type="ORF">ECPE_LOCUS11927</name>
</gene>
<dbReference type="PROSITE" id="PS50071">
    <property type="entry name" value="HOMEOBOX_2"/>
    <property type="match status" value="1"/>
</dbReference>
<proteinExistence type="predicted"/>
<comment type="subcellular location">
    <subcellularLocation>
        <location evidence="1 5 6">Nucleus</location>
    </subcellularLocation>
</comment>
<dbReference type="CDD" id="cd00086">
    <property type="entry name" value="homeodomain"/>
    <property type="match status" value="1"/>
</dbReference>
<dbReference type="FunFam" id="1.10.10.60:FF:000679">
    <property type="entry name" value="Homeobox protein aristaless"/>
    <property type="match status" value="1"/>
</dbReference>
<keyword evidence="10" id="KW-1185">Reference proteome</keyword>
<feature type="compositionally biased region" description="Polar residues" evidence="7">
    <location>
        <begin position="41"/>
        <end position="52"/>
    </location>
</feature>
<evidence type="ECO:0000313" key="10">
    <source>
        <dbReference type="Proteomes" id="UP000272942"/>
    </source>
</evidence>
<dbReference type="Gene3D" id="1.10.10.60">
    <property type="entry name" value="Homeodomain-like"/>
    <property type="match status" value="1"/>
</dbReference>
<dbReference type="InterPro" id="IPR017970">
    <property type="entry name" value="Homeobox_CS"/>
</dbReference>